<evidence type="ECO:0000256" key="7">
    <source>
        <dbReference type="ARBA" id="ARBA00022989"/>
    </source>
</evidence>
<dbReference type="Pfam" id="PF02653">
    <property type="entry name" value="BPD_transp_2"/>
    <property type="match status" value="1"/>
</dbReference>
<dbReference type="GO" id="GO:0042941">
    <property type="term" value="P:D-alanine transmembrane transport"/>
    <property type="evidence" value="ECO:0007669"/>
    <property type="project" value="TreeGrafter"/>
</dbReference>
<feature type="transmembrane region" description="Helical" evidence="10">
    <location>
        <begin position="210"/>
        <end position="231"/>
    </location>
</feature>
<feature type="transmembrane region" description="Helical" evidence="10">
    <location>
        <begin position="20"/>
        <end position="40"/>
    </location>
</feature>
<evidence type="ECO:0000256" key="1">
    <source>
        <dbReference type="ARBA" id="ARBA00004651"/>
    </source>
</evidence>
<dbReference type="Proteomes" id="UP000243250">
    <property type="component" value="Unassembled WGS sequence"/>
</dbReference>
<sequence>MTLLVPLQGLNPVQFLVNGLVFSSVIVLASIGLSLVYSIADFANFAHGDTMTVGAFGALAAAGVLAPAMEGILVFGFPVWMFAALFVGMALAAVVVVATEFVIYRPLDTGSIELLITSIGVALAYRAVIFLGFGTDASRYGVPRAGPIPEIRETLNLAVTPRQVVAVVSAIVLVGALHVLLQYTTLGRKMRATADDPTLARVSGIRTREVIIAMWVIGGVLAAAGGVFLGLETLVRPRMGFDILLIVFAAVILGGIGSVYGAMLGGLVIGMLYELTPLFSMVGIPIGNEYAEAVAFVIMVVILLVRPQGIAGDAT</sequence>
<feature type="transmembrane region" description="Helical" evidence="10">
    <location>
        <begin position="243"/>
        <end position="269"/>
    </location>
</feature>
<keyword evidence="12" id="KW-1185">Reference proteome</keyword>
<dbReference type="GO" id="GO:1903806">
    <property type="term" value="P:L-isoleucine import across plasma membrane"/>
    <property type="evidence" value="ECO:0007669"/>
    <property type="project" value="TreeGrafter"/>
</dbReference>
<dbReference type="EMBL" id="FOYS01000002">
    <property type="protein sequence ID" value="SFR44104.1"/>
    <property type="molecule type" value="Genomic_DNA"/>
</dbReference>
<evidence type="ECO:0000256" key="9">
    <source>
        <dbReference type="ARBA" id="ARBA00037998"/>
    </source>
</evidence>
<dbReference type="GO" id="GO:0015188">
    <property type="term" value="F:L-isoleucine transmembrane transporter activity"/>
    <property type="evidence" value="ECO:0007669"/>
    <property type="project" value="TreeGrafter"/>
</dbReference>
<feature type="transmembrane region" description="Helical" evidence="10">
    <location>
        <begin position="79"/>
        <end position="102"/>
    </location>
</feature>
<keyword evidence="6" id="KW-0029">Amino-acid transport</keyword>
<protein>
    <submittedName>
        <fullName evidence="11">Amino acid/amide ABC transporter membrane protein 1, HAAT family</fullName>
    </submittedName>
</protein>
<feature type="transmembrane region" description="Helical" evidence="10">
    <location>
        <begin position="52"/>
        <end position="73"/>
    </location>
</feature>
<feature type="transmembrane region" description="Helical" evidence="10">
    <location>
        <begin position="290"/>
        <end position="309"/>
    </location>
</feature>
<dbReference type="InterPro" id="IPR052157">
    <property type="entry name" value="BCAA_transport_permease"/>
</dbReference>
<keyword evidence="7 10" id="KW-1133">Transmembrane helix</keyword>
<evidence type="ECO:0000256" key="2">
    <source>
        <dbReference type="ARBA" id="ARBA00022448"/>
    </source>
</evidence>
<accession>A0A1I6GPJ4</accession>
<dbReference type="PANTHER" id="PTHR11795:SF371">
    <property type="entry name" value="HIGH-AFFINITY BRANCHED-CHAIN AMINO ACID TRANSPORT SYSTEM PERMEASE PROTEIN LIVH"/>
    <property type="match status" value="1"/>
</dbReference>
<keyword evidence="8 10" id="KW-0472">Membrane</keyword>
<dbReference type="GO" id="GO:0015808">
    <property type="term" value="P:L-alanine transport"/>
    <property type="evidence" value="ECO:0007669"/>
    <property type="project" value="TreeGrafter"/>
</dbReference>
<dbReference type="GO" id="GO:0015190">
    <property type="term" value="F:L-leucine transmembrane transporter activity"/>
    <property type="evidence" value="ECO:0007669"/>
    <property type="project" value="TreeGrafter"/>
</dbReference>
<dbReference type="CDD" id="cd06582">
    <property type="entry name" value="TM_PBP1_LivH_like"/>
    <property type="match status" value="1"/>
</dbReference>
<evidence type="ECO:0000256" key="3">
    <source>
        <dbReference type="ARBA" id="ARBA00022475"/>
    </source>
</evidence>
<dbReference type="InterPro" id="IPR001851">
    <property type="entry name" value="ABC_transp_permease"/>
</dbReference>
<evidence type="ECO:0000256" key="4">
    <source>
        <dbReference type="ARBA" id="ARBA00022519"/>
    </source>
</evidence>
<feature type="transmembrane region" description="Helical" evidence="10">
    <location>
        <begin position="114"/>
        <end position="133"/>
    </location>
</feature>
<evidence type="ECO:0000256" key="8">
    <source>
        <dbReference type="ARBA" id="ARBA00023136"/>
    </source>
</evidence>
<dbReference type="GO" id="GO:0015192">
    <property type="term" value="F:L-phenylalanine transmembrane transporter activity"/>
    <property type="evidence" value="ECO:0007669"/>
    <property type="project" value="TreeGrafter"/>
</dbReference>
<dbReference type="PANTHER" id="PTHR11795">
    <property type="entry name" value="BRANCHED-CHAIN AMINO ACID TRANSPORT SYSTEM PERMEASE PROTEIN LIVH"/>
    <property type="match status" value="1"/>
</dbReference>
<keyword evidence="4" id="KW-0997">Cell inner membrane</keyword>
<evidence type="ECO:0000313" key="11">
    <source>
        <dbReference type="EMBL" id="SFR44104.1"/>
    </source>
</evidence>
<dbReference type="GO" id="GO:0005304">
    <property type="term" value="F:L-valine transmembrane transporter activity"/>
    <property type="evidence" value="ECO:0007669"/>
    <property type="project" value="TreeGrafter"/>
</dbReference>
<evidence type="ECO:0000256" key="10">
    <source>
        <dbReference type="SAM" id="Phobius"/>
    </source>
</evidence>
<reference evidence="12" key="1">
    <citation type="submission" date="2016-10" db="EMBL/GenBank/DDBJ databases">
        <authorList>
            <person name="Varghese N."/>
            <person name="Submissions S."/>
        </authorList>
    </citation>
    <scope>NUCLEOTIDE SEQUENCE [LARGE SCALE GENOMIC DNA]</scope>
    <source>
        <strain evidence="12">CGMCC 1.8711</strain>
    </source>
</reference>
<dbReference type="GO" id="GO:0005886">
    <property type="term" value="C:plasma membrane"/>
    <property type="evidence" value="ECO:0007669"/>
    <property type="project" value="UniProtKB-SubCell"/>
</dbReference>
<organism evidence="11 12">
    <name type="scientific">Halogeometricum limi</name>
    <dbReference type="NCBI Taxonomy" id="555875"/>
    <lineage>
        <taxon>Archaea</taxon>
        <taxon>Methanobacteriati</taxon>
        <taxon>Methanobacteriota</taxon>
        <taxon>Stenosarchaea group</taxon>
        <taxon>Halobacteria</taxon>
        <taxon>Halobacteriales</taxon>
        <taxon>Haloferacaceae</taxon>
        <taxon>Halogeometricum</taxon>
    </lineage>
</organism>
<keyword evidence="3" id="KW-1003">Cell membrane</keyword>
<evidence type="ECO:0000256" key="5">
    <source>
        <dbReference type="ARBA" id="ARBA00022692"/>
    </source>
</evidence>
<evidence type="ECO:0000313" key="12">
    <source>
        <dbReference type="Proteomes" id="UP000243250"/>
    </source>
</evidence>
<name>A0A1I6GPJ4_9EURY</name>
<dbReference type="AlphaFoldDB" id="A0A1I6GPJ4"/>
<proteinExistence type="inferred from homology"/>
<comment type="similarity">
    <text evidence="9">Belongs to the binding-protein-dependent transport system permease family. LivHM subfamily.</text>
</comment>
<gene>
    <name evidence="11" type="ORF">SAMN04488124_1359</name>
</gene>
<dbReference type="STRING" id="555875.SAMN04488124_1359"/>
<keyword evidence="5 10" id="KW-0812">Transmembrane</keyword>
<dbReference type="RefSeq" id="WP_089878283.1">
    <property type="nucleotide sequence ID" value="NZ_FOYS01000002.1"/>
</dbReference>
<feature type="transmembrane region" description="Helical" evidence="10">
    <location>
        <begin position="164"/>
        <end position="181"/>
    </location>
</feature>
<keyword evidence="2" id="KW-0813">Transport</keyword>
<comment type="subcellular location">
    <subcellularLocation>
        <location evidence="1">Cell membrane</location>
        <topology evidence="1">Multi-pass membrane protein</topology>
    </subcellularLocation>
</comment>
<evidence type="ECO:0000256" key="6">
    <source>
        <dbReference type="ARBA" id="ARBA00022970"/>
    </source>
</evidence>